<feature type="domain" description="HTH marR-type" evidence="1">
    <location>
        <begin position="16"/>
        <end position="147"/>
    </location>
</feature>
<dbReference type="SUPFAM" id="SSF46785">
    <property type="entry name" value="Winged helix' DNA-binding domain"/>
    <property type="match status" value="1"/>
</dbReference>
<dbReference type="SMART" id="SM00418">
    <property type="entry name" value="HTH_ARSR"/>
    <property type="match status" value="1"/>
</dbReference>
<dbReference type="PROSITE" id="PS50995">
    <property type="entry name" value="HTH_MARR_2"/>
    <property type="match status" value="1"/>
</dbReference>
<dbReference type="Proteomes" id="UP001597018">
    <property type="component" value="Unassembled WGS sequence"/>
</dbReference>
<dbReference type="CDD" id="cd00090">
    <property type="entry name" value="HTH_ARSR"/>
    <property type="match status" value="1"/>
</dbReference>
<dbReference type="InterPro" id="IPR011991">
    <property type="entry name" value="ArsR-like_HTH"/>
</dbReference>
<dbReference type="InterPro" id="IPR036388">
    <property type="entry name" value="WH-like_DNA-bd_sf"/>
</dbReference>
<name>A0ABW3FXV6_9PSEU</name>
<proteinExistence type="predicted"/>
<dbReference type="InterPro" id="IPR036390">
    <property type="entry name" value="WH_DNA-bd_sf"/>
</dbReference>
<sequence length="155" mass="16961">MPDDRPTTGAPTADEVERFAAACNAVYAAMRRNRGRTEDDATVTESQAALLEPLARGPMSVGELAEHAGLAQPTVTRTLKTLERAEIVVRARRAGDERTVQVELTPHGREVLRNTRERLRALQSAALGCFPPDQRDHVTAVLVDLARAIRDTSPR</sequence>
<dbReference type="InterPro" id="IPR001845">
    <property type="entry name" value="HTH_ArsR_DNA-bd_dom"/>
</dbReference>
<dbReference type="Pfam" id="PF01047">
    <property type="entry name" value="MarR"/>
    <property type="match status" value="1"/>
</dbReference>
<dbReference type="PANTHER" id="PTHR33164">
    <property type="entry name" value="TRANSCRIPTIONAL REGULATOR, MARR FAMILY"/>
    <property type="match status" value="1"/>
</dbReference>
<evidence type="ECO:0000259" key="1">
    <source>
        <dbReference type="PROSITE" id="PS50995"/>
    </source>
</evidence>
<reference evidence="3" key="1">
    <citation type="journal article" date="2019" name="Int. J. Syst. Evol. Microbiol.">
        <title>The Global Catalogue of Microorganisms (GCM) 10K type strain sequencing project: providing services to taxonomists for standard genome sequencing and annotation.</title>
        <authorList>
            <consortium name="The Broad Institute Genomics Platform"/>
            <consortium name="The Broad Institute Genome Sequencing Center for Infectious Disease"/>
            <person name="Wu L."/>
            <person name="Ma J."/>
        </authorList>
    </citation>
    <scope>NUCLEOTIDE SEQUENCE [LARGE SCALE GENOMIC DNA]</scope>
    <source>
        <strain evidence="3">CCUG 56401</strain>
    </source>
</reference>
<dbReference type="InterPro" id="IPR000835">
    <property type="entry name" value="HTH_MarR-typ"/>
</dbReference>
<organism evidence="2 3">
    <name type="scientific">Saccharopolyspora rosea</name>
    <dbReference type="NCBI Taxonomy" id="524884"/>
    <lineage>
        <taxon>Bacteria</taxon>
        <taxon>Bacillati</taxon>
        <taxon>Actinomycetota</taxon>
        <taxon>Actinomycetes</taxon>
        <taxon>Pseudonocardiales</taxon>
        <taxon>Pseudonocardiaceae</taxon>
        <taxon>Saccharopolyspora</taxon>
    </lineage>
</organism>
<dbReference type="InterPro" id="IPR039422">
    <property type="entry name" value="MarR/SlyA-like"/>
</dbReference>
<comment type="caution">
    <text evidence="2">The sequence shown here is derived from an EMBL/GenBank/DDBJ whole genome shotgun (WGS) entry which is preliminary data.</text>
</comment>
<gene>
    <name evidence="2" type="ORF">ACFQ16_23125</name>
</gene>
<evidence type="ECO:0000313" key="3">
    <source>
        <dbReference type="Proteomes" id="UP001597018"/>
    </source>
</evidence>
<dbReference type="SMART" id="SM00347">
    <property type="entry name" value="HTH_MARR"/>
    <property type="match status" value="1"/>
</dbReference>
<dbReference type="EMBL" id="JBHTIW010000023">
    <property type="protein sequence ID" value="MFD0922648.1"/>
    <property type="molecule type" value="Genomic_DNA"/>
</dbReference>
<dbReference type="PRINTS" id="PR00598">
    <property type="entry name" value="HTHMARR"/>
</dbReference>
<dbReference type="PANTHER" id="PTHR33164:SF43">
    <property type="entry name" value="HTH-TYPE TRANSCRIPTIONAL REPRESSOR YETL"/>
    <property type="match status" value="1"/>
</dbReference>
<evidence type="ECO:0000313" key="2">
    <source>
        <dbReference type="EMBL" id="MFD0922648.1"/>
    </source>
</evidence>
<keyword evidence="3" id="KW-1185">Reference proteome</keyword>
<protein>
    <submittedName>
        <fullName evidence="2">MarR family winged helix-turn-helix transcriptional regulator</fullName>
    </submittedName>
</protein>
<dbReference type="RefSeq" id="WP_345601647.1">
    <property type="nucleotide sequence ID" value="NZ_BAABLT010000042.1"/>
</dbReference>
<accession>A0ABW3FXV6</accession>
<dbReference type="Gene3D" id="1.10.10.10">
    <property type="entry name" value="Winged helix-like DNA-binding domain superfamily/Winged helix DNA-binding domain"/>
    <property type="match status" value="1"/>
</dbReference>